<dbReference type="InterPro" id="IPR005532">
    <property type="entry name" value="SUMF_dom"/>
</dbReference>
<dbReference type="GO" id="GO:0120147">
    <property type="term" value="F:formylglycine-generating oxidase activity"/>
    <property type="evidence" value="ECO:0007669"/>
    <property type="project" value="TreeGrafter"/>
</dbReference>
<dbReference type="Pfam" id="PF13489">
    <property type="entry name" value="Methyltransf_23"/>
    <property type="match status" value="1"/>
</dbReference>
<dbReference type="PANTHER" id="PTHR23150">
    <property type="entry name" value="SULFATASE MODIFYING FACTOR 1, 2"/>
    <property type="match status" value="1"/>
</dbReference>
<name>A0A562VLR3_9BACT</name>
<dbReference type="GO" id="GO:0008168">
    <property type="term" value="F:methyltransferase activity"/>
    <property type="evidence" value="ECO:0007669"/>
    <property type="project" value="UniProtKB-KW"/>
</dbReference>
<dbReference type="SUPFAM" id="SSF53335">
    <property type="entry name" value="S-adenosyl-L-methionine-dependent methyltransferases"/>
    <property type="match status" value="1"/>
</dbReference>
<dbReference type="CDD" id="cd02440">
    <property type="entry name" value="AdoMet_MTases"/>
    <property type="match status" value="1"/>
</dbReference>
<dbReference type="Gene3D" id="3.90.1580.10">
    <property type="entry name" value="paralog of FGE (formylglycine-generating enzyme)"/>
    <property type="match status" value="1"/>
</dbReference>
<dbReference type="EMBL" id="VLLN01000015">
    <property type="protein sequence ID" value="TWJ18704.1"/>
    <property type="molecule type" value="Genomic_DNA"/>
</dbReference>
<dbReference type="PANTHER" id="PTHR23150:SF26">
    <property type="entry name" value="GENERIC METHYLTRANSFERASE"/>
    <property type="match status" value="1"/>
</dbReference>
<dbReference type="InterPro" id="IPR027625">
    <property type="entry name" value="OvoA_Cterm"/>
</dbReference>
<dbReference type="Proteomes" id="UP000319449">
    <property type="component" value="Unassembled WGS sequence"/>
</dbReference>
<dbReference type="InterPro" id="IPR024775">
    <property type="entry name" value="DinB-like"/>
</dbReference>
<evidence type="ECO:0000259" key="5">
    <source>
        <dbReference type="Pfam" id="PF12867"/>
    </source>
</evidence>
<evidence type="ECO:0000259" key="4">
    <source>
        <dbReference type="Pfam" id="PF03781"/>
    </source>
</evidence>
<dbReference type="RefSeq" id="WP_145023268.1">
    <property type="nucleotide sequence ID" value="NZ_VLLN01000015.1"/>
</dbReference>
<dbReference type="InterPro" id="IPR051043">
    <property type="entry name" value="Sulfatase_Mod_Factor_Kinase"/>
</dbReference>
<dbReference type="SUPFAM" id="SSF56436">
    <property type="entry name" value="C-type lectin-like"/>
    <property type="match status" value="1"/>
</dbReference>
<accession>A0A562VLR3</accession>
<keyword evidence="7" id="KW-1185">Reference proteome</keyword>
<dbReference type="InterPro" id="IPR027577">
    <property type="entry name" value="OvoA_Nterm"/>
</dbReference>
<organism evidence="6 7">
    <name type="scientific">Geobacter argillaceus</name>
    <dbReference type="NCBI Taxonomy" id="345631"/>
    <lineage>
        <taxon>Bacteria</taxon>
        <taxon>Pseudomonadati</taxon>
        <taxon>Thermodesulfobacteriota</taxon>
        <taxon>Desulfuromonadia</taxon>
        <taxon>Geobacterales</taxon>
        <taxon>Geobacteraceae</taxon>
        <taxon>Geobacter</taxon>
    </lineage>
</organism>
<keyword evidence="6" id="KW-0808">Transferase</keyword>
<evidence type="ECO:0000313" key="6">
    <source>
        <dbReference type="EMBL" id="TWJ18704.1"/>
    </source>
</evidence>
<comment type="caution">
    <text evidence="6">The sequence shown here is derived from an EMBL/GenBank/DDBJ whole genome shotgun (WGS) entry which is preliminary data.</text>
</comment>
<proteinExistence type="predicted"/>
<evidence type="ECO:0000256" key="3">
    <source>
        <dbReference type="ARBA" id="ARBA00037882"/>
    </source>
</evidence>
<keyword evidence="2" id="KW-0408">Iron</keyword>
<dbReference type="Pfam" id="PF12867">
    <property type="entry name" value="DinB_2"/>
    <property type="match status" value="1"/>
</dbReference>
<feature type="domain" description="DinB-like" evidence="5">
    <location>
        <begin position="36"/>
        <end position="162"/>
    </location>
</feature>
<comment type="pathway">
    <text evidence="3">Amino-acid biosynthesis; ergothioneine biosynthesis.</text>
</comment>
<dbReference type="InterPro" id="IPR016187">
    <property type="entry name" value="CTDL_fold"/>
</dbReference>
<protein>
    <submittedName>
        <fullName evidence="6">5-histidylcysteine sulfoxide synthase/putative 4-mercaptohistidine N1-methyltransferase</fullName>
    </submittedName>
</protein>
<evidence type="ECO:0000313" key="7">
    <source>
        <dbReference type="Proteomes" id="UP000319449"/>
    </source>
</evidence>
<dbReference type="GO" id="GO:0032259">
    <property type="term" value="P:methylation"/>
    <property type="evidence" value="ECO:0007669"/>
    <property type="project" value="UniProtKB-KW"/>
</dbReference>
<gene>
    <name evidence="6" type="ORF">JN12_02524</name>
</gene>
<dbReference type="Gene3D" id="3.40.50.150">
    <property type="entry name" value="Vaccinia Virus protein VP39"/>
    <property type="match status" value="1"/>
</dbReference>
<dbReference type="OrthoDB" id="9768004at2"/>
<dbReference type="InterPro" id="IPR042095">
    <property type="entry name" value="SUMF_sf"/>
</dbReference>
<sequence>MELKRTHTTILNEGDPEAKRGEILEYFHRTFDIDEKLYETLKEDATFYLRADRLRHPLIFYFGHTATFFINKLTIARVIDTRINPRFESMFAVGVDEMSWDDLDATRYDWPTRQAVKEYRDKARDLVDSVIRRLPLMLPITWGDPFWAIMMGIEHERIHLETSSVLIRQLPIDQVVRLPFWDICRETGEPPANKLLPVPGGRVVLGKSHDHPLYGWDNEYGRHEAEVAGFRASQYLVSNREFLEFVEAGGYREQRWWTEEGWNWRTFREAEHPLFWMQQDGGWLLRTMAEEIPLPWNWPVEVNYLEAKAFCNWQAARTGLTIRLPTEDEWHRLRDVCAIPDQPWWDRAPGNTNLEQWASSCPVDRFRFGEFFDVLGNVWQWTETPIYPFHGFEIHPWYDDFSTPTFDTRHNLIKGGSWISTGNEATRDARYAFRRHFFQHAGFRYVESAAPVEIHQDQYETDALTAEYCDAHYGPGHFGVPNFPAACARICLELMAGRRHEHALDLGCAVGRATFELARGGFERVTGLDFSTRFFRLAARMQEEGYLRYALPEEGEIMSYHEISLADLGLEGIRERVAFFQADACNLPEKFTGYDLILAANLIDRLYSPRRFLTTIHERLNPGGLLVITSPYTWLEEFTKKEEWLGGYKAAGENVTTLDGLKEALAPHFRQKGEARDVPFVIRETRRKFQHSIAELTVWERLA</sequence>
<keyword evidence="6" id="KW-0489">Methyltransferase</keyword>
<keyword evidence="1" id="KW-0560">Oxidoreductase</keyword>
<dbReference type="InterPro" id="IPR029063">
    <property type="entry name" value="SAM-dependent_MTases_sf"/>
</dbReference>
<feature type="domain" description="Sulfatase-modifying factor enzyme-like" evidence="4">
    <location>
        <begin position="193"/>
        <end position="446"/>
    </location>
</feature>
<dbReference type="FunFam" id="3.90.1580.10:FF:000006">
    <property type="entry name" value="Generic methyltransferase, putative"/>
    <property type="match status" value="1"/>
</dbReference>
<reference evidence="6 7" key="1">
    <citation type="submission" date="2019-07" db="EMBL/GenBank/DDBJ databases">
        <title>Genomic Encyclopedia of Archaeal and Bacterial Type Strains, Phase II (KMG-II): from individual species to whole genera.</title>
        <authorList>
            <person name="Goeker M."/>
        </authorList>
    </citation>
    <scope>NUCLEOTIDE SEQUENCE [LARGE SCALE GENOMIC DNA]</scope>
    <source>
        <strain evidence="6 7">ATCC BAA-1139</strain>
    </source>
</reference>
<dbReference type="NCBIfam" id="TIGR04344">
    <property type="entry name" value="ovoA_Nterm"/>
    <property type="match status" value="1"/>
</dbReference>
<dbReference type="NCBIfam" id="TIGR04345">
    <property type="entry name" value="ovoA_Cterm"/>
    <property type="match status" value="1"/>
</dbReference>
<dbReference type="AlphaFoldDB" id="A0A562VLR3"/>
<evidence type="ECO:0000256" key="1">
    <source>
        <dbReference type="ARBA" id="ARBA00023002"/>
    </source>
</evidence>
<dbReference type="Pfam" id="PF03781">
    <property type="entry name" value="FGE-sulfatase"/>
    <property type="match status" value="1"/>
</dbReference>
<evidence type="ECO:0000256" key="2">
    <source>
        <dbReference type="ARBA" id="ARBA00023004"/>
    </source>
</evidence>